<organism evidence="2 3">
    <name type="scientific">Escherichia coli MS 85-1</name>
    <dbReference type="NCBI Taxonomy" id="679202"/>
    <lineage>
        <taxon>Bacteria</taxon>
        <taxon>Pseudomonadati</taxon>
        <taxon>Pseudomonadota</taxon>
        <taxon>Gammaproteobacteria</taxon>
        <taxon>Enterobacterales</taxon>
        <taxon>Enterobacteriaceae</taxon>
        <taxon>Escherichia</taxon>
    </lineage>
</organism>
<protein>
    <submittedName>
        <fullName evidence="2">Uncharacterized protein</fullName>
    </submittedName>
</protein>
<dbReference type="Proteomes" id="UP000005056">
    <property type="component" value="Unassembled WGS sequence"/>
</dbReference>
<name>A0AAN3MB58_ECOLX</name>
<accession>A0AAN3MB58</accession>
<sequence length="46" mass="5800">MKEPSRINFDTEVITWFSVYVMLIENIKIRYFYFNTMSYRCIRYCN</sequence>
<keyword evidence="1" id="KW-0472">Membrane</keyword>
<reference evidence="2 3" key="1">
    <citation type="submission" date="2010-09" db="EMBL/GenBank/DDBJ databases">
        <authorList>
            <person name="Weinstock G."/>
            <person name="Sodergren E."/>
            <person name="Clifton S."/>
            <person name="Fulton L."/>
            <person name="Fulton B."/>
            <person name="Courtney L."/>
            <person name="Fronick C."/>
            <person name="Harrison M."/>
            <person name="Strong C."/>
            <person name="Farmer C."/>
            <person name="Delahaunty K."/>
            <person name="Markovic C."/>
            <person name="Hall O."/>
            <person name="Minx P."/>
            <person name="Tomlinson C."/>
            <person name="Mitreva M."/>
            <person name="Hou S."/>
            <person name="Chen J."/>
            <person name="Wollam A."/>
            <person name="Pepin K.H."/>
            <person name="Johnson M."/>
            <person name="Bhonagiri V."/>
            <person name="Zhang X."/>
            <person name="Suruliraj S."/>
            <person name="Warren W."/>
            <person name="Chinwalla A."/>
            <person name="Mardis E.R."/>
            <person name="Wilson R.K."/>
        </authorList>
    </citation>
    <scope>NUCLEOTIDE SEQUENCE [LARGE SCALE GENOMIC DNA]</scope>
    <source>
        <strain evidence="2 3">MS 85-1</strain>
    </source>
</reference>
<keyword evidence="1" id="KW-0812">Transmembrane</keyword>
<comment type="caution">
    <text evidence="2">The sequence shown here is derived from an EMBL/GenBank/DDBJ whole genome shotgun (WGS) entry which is preliminary data.</text>
</comment>
<gene>
    <name evidence="2" type="ORF">HMPREF9350_02262</name>
</gene>
<keyword evidence="1" id="KW-1133">Transmembrane helix</keyword>
<dbReference type="EMBL" id="ADWQ01000007">
    <property type="protein sequence ID" value="EFU36079.1"/>
    <property type="molecule type" value="Genomic_DNA"/>
</dbReference>
<dbReference type="AlphaFoldDB" id="A0AAN3MB58"/>
<feature type="transmembrane region" description="Helical" evidence="1">
    <location>
        <begin position="13"/>
        <end position="33"/>
    </location>
</feature>
<evidence type="ECO:0000313" key="2">
    <source>
        <dbReference type="EMBL" id="EFU36079.1"/>
    </source>
</evidence>
<proteinExistence type="predicted"/>
<evidence type="ECO:0000313" key="3">
    <source>
        <dbReference type="Proteomes" id="UP000005056"/>
    </source>
</evidence>
<evidence type="ECO:0000256" key="1">
    <source>
        <dbReference type="SAM" id="Phobius"/>
    </source>
</evidence>